<dbReference type="AlphaFoldDB" id="A0A1T3NVJ1"/>
<accession>A0A1T3NVJ1</accession>
<proteinExistence type="predicted"/>
<keyword evidence="2" id="KW-1185">Reference proteome</keyword>
<sequence>MWLAVYRVDQSGTQMVKPPELFTGGLSSWPFGDGSMSTNPPCTCSPDCRYPGSGMPPRTTS</sequence>
<dbReference type="STRING" id="159449.B4N89_07810"/>
<comment type="caution">
    <text evidence="1">The sequence shown here is derived from an EMBL/GenBank/DDBJ whole genome shotgun (WGS) entry which is preliminary data.</text>
</comment>
<protein>
    <submittedName>
        <fullName evidence="1">Uncharacterized protein</fullName>
    </submittedName>
</protein>
<evidence type="ECO:0000313" key="1">
    <source>
        <dbReference type="EMBL" id="OPC80869.1"/>
    </source>
</evidence>
<gene>
    <name evidence="1" type="ORF">B4N89_07810</name>
</gene>
<dbReference type="EMBL" id="MWQN01000001">
    <property type="protein sequence ID" value="OPC80869.1"/>
    <property type="molecule type" value="Genomic_DNA"/>
</dbReference>
<name>A0A1T3NVJ1_9ACTN</name>
<dbReference type="Proteomes" id="UP000190037">
    <property type="component" value="Unassembled WGS sequence"/>
</dbReference>
<evidence type="ECO:0000313" key="2">
    <source>
        <dbReference type="Proteomes" id="UP000190037"/>
    </source>
</evidence>
<organism evidence="1 2">
    <name type="scientific">Embleya scabrispora</name>
    <dbReference type="NCBI Taxonomy" id="159449"/>
    <lineage>
        <taxon>Bacteria</taxon>
        <taxon>Bacillati</taxon>
        <taxon>Actinomycetota</taxon>
        <taxon>Actinomycetes</taxon>
        <taxon>Kitasatosporales</taxon>
        <taxon>Streptomycetaceae</taxon>
        <taxon>Embleya</taxon>
    </lineage>
</organism>
<reference evidence="1 2" key="1">
    <citation type="submission" date="2017-03" db="EMBL/GenBank/DDBJ databases">
        <title>Draft genome sequence of Streptomyces scabrisporus NF3, endophyte isolated from Amphipterygium adstringens.</title>
        <authorList>
            <person name="Vazquez M."/>
            <person name="Ceapa C.D."/>
            <person name="Rodriguez Luna D."/>
            <person name="Sanchez Esquivel S."/>
        </authorList>
    </citation>
    <scope>NUCLEOTIDE SEQUENCE [LARGE SCALE GENOMIC DNA]</scope>
    <source>
        <strain evidence="1 2">NF3</strain>
    </source>
</reference>